<evidence type="ECO:0000313" key="1">
    <source>
        <dbReference type="Proteomes" id="UP000492821"/>
    </source>
</evidence>
<proteinExistence type="predicted"/>
<organism evidence="1 2">
    <name type="scientific">Panagrellus redivivus</name>
    <name type="common">Microworm</name>
    <dbReference type="NCBI Taxonomy" id="6233"/>
    <lineage>
        <taxon>Eukaryota</taxon>
        <taxon>Metazoa</taxon>
        <taxon>Ecdysozoa</taxon>
        <taxon>Nematoda</taxon>
        <taxon>Chromadorea</taxon>
        <taxon>Rhabditida</taxon>
        <taxon>Tylenchina</taxon>
        <taxon>Panagrolaimomorpha</taxon>
        <taxon>Panagrolaimoidea</taxon>
        <taxon>Panagrolaimidae</taxon>
        <taxon>Panagrellus</taxon>
    </lineage>
</organism>
<reference evidence="2" key="2">
    <citation type="submission" date="2020-10" db="UniProtKB">
        <authorList>
            <consortium name="WormBaseParasite"/>
        </authorList>
    </citation>
    <scope>IDENTIFICATION</scope>
</reference>
<keyword evidence="1" id="KW-1185">Reference proteome</keyword>
<protein>
    <submittedName>
        <fullName evidence="2">DNA-directed RNA polymerase</fullName>
    </submittedName>
</protein>
<name>A0A7E4VUR6_PANRE</name>
<evidence type="ECO:0000313" key="2">
    <source>
        <dbReference type="WBParaSite" id="Pan_g3038.t1"/>
    </source>
</evidence>
<dbReference type="Proteomes" id="UP000492821">
    <property type="component" value="Unassembled WGS sequence"/>
</dbReference>
<reference evidence="1" key="1">
    <citation type="journal article" date="2013" name="Genetics">
        <title>The draft genome and transcriptome of Panagrellus redivivus are shaped by the harsh demands of a free-living lifestyle.</title>
        <authorList>
            <person name="Srinivasan J."/>
            <person name="Dillman A.R."/>
            <person name="Macchietto M.G."/>
            <person name="Heikkinen L."/>
            <person name="Lakso M."/>
            <person name="Fracchia K.M."/>
            <person name="Antoshechkin I."/>
            <person name="Mortazavi A."/>
            <person name="Wong G."/>
            <person name="Sternberg P.W."/>
        </authorList>
    </citation>
    <scope>NUCLEOTIDE SEQUENCE [LARGE SCALE GENOMIC DNA]</scope>
    <source>
        <strain evidence="1">MT8872</strain>
    </source>
</reference>
<accession>A0A7E4VUR6</accession>
<dbReference type="WBParaSite" id="Pan_g3038.t1">
    <property type="protein sequence ID" value="Pan_g3038.t1"/>
    <property type="gene ID" value="Pan_g3038"/>
</dbReference>
<dbReference type="AlphaFoldDB" id="A0A7E4VUR6"/>
<sequence length="162" mass="18810">MNALQQPSKYSSWFSSLPYGFKARFTALLPLNILSTFTDVQPETLTLAKSKIQQVPFALSYPPSLWQSNKVFYVQQVLRLSFSSIDEYDRLTQLITGPYMDLQLRGTYSWKLVIQLIRPNVDYVNLKGDMQLPNYDYGEFIDCLIKLGTNRNRLKYAQLLFS</sequence>